<evidence type="ECO:0000256" key="1">
    <source>
        <dbReference type="ARBA" id="ARBA00023110"/>
    </source>
</evidence>
<evidence type="ECO:0000259" key="3">
    <source>
        <dbReference type="Pfam" id="PF05698"/>
    </source>
</evidence>
<dbReference type="EMBL" id="QUMU01000001">
    <property type="protein sequence ID" value="REG37443.1"/>
    <property type="molecule type" value="Genomic_DNA"/>
</dbReference>
<organism evidence="4 6">
    <name type="scientific">Archangium gephyra</name>
    <dbReference type="NCBI Taxonomy" id="48"/>
    <lineage>
        <taxon>Bacteria</taxon>
        <taxon>Pseudomonadati</taxon>
        <taxon>Myxococcota</taxon>
        <taxon>Myxococcia</taxon>
        <taxon>Myxococcales</taxon>
        <taxon>Cystobacterineae</taxon>
        <taxon>Archangiaceae</taxon>
        <taxon>Archangium</taxon>
    </lineage>
</organism>
<reference evidence="4 6" key="1">
    <citation type="submission" date="2015-05" db="EMBL/GenBank/DDBJ databases">
        <title>Genome assembly of Archangium gephyra DSM 2261.</title>
        <authorList>
            <person name="Sharma G."/>
            <person name="Subramanian S."/>
        </authorList>
    </citation>
    <scope>NUCLEOTIDE SEQUENCE [LARGE SCALE GENOMIC DNA]</scope>
    <source>
        <strain evidence="4 6">DSM 2261</strain>
    </source>
</reference>
<dbReference type="Pfam" id="PF05698">
    <property type="entry name" value="Trigger_C"/>
    <property type="match status" value="1"/>
</dbReference>
<protein>
    <submittedName>
        <fullName evidence="4 5">Trigger factor</fullName>
    </submittedName>
</protein>
<dbReference type="InterPro" id="IPR008880">
    <property type="entry name" value="Trigger_fac_C"/>
</dbReference>
<dbReference type="SUPFAM" id="SSF54534">
    <property type="entry name" value="FKBP-like"/>
    <property type="match status" value="1"/>
</dbReference>
<evidence type="ECO:0000313" key="6">
    <source>
        <dbReference type="Proteomes" id="UP000035579"/>
    </source>
</evidence>
<reference evidence="5 7" key="2">
    <citation type="submission" date="2018-08" db="EMBL/GenBank/DDBJ databases">
        <title>Genomic Encyclopedia of Archaeal and Bacterial Type Strains, Phase II (KMG-II): from individual species to whole genera.</title>
        <authorList>
            <person name="Goeker M."/>
        </authorList>
    </citation>
    <scope>NUCLEOTIDE SEQUENCE [LARGE SCALE GENOMIC DNA]</scope>
    <source>
        <strain evidence="5 7">DSM 2261</strain>
    </source>
</reference>
<dbReference type="GO" id="GO:0006457">
    <property type="term" value="P:protein folding"/>
    <property type="evidence" value="ECO:0007669"/>
    <property type="project" value="InterPro"/>
</dbReference>
<dbReference type="InterPro" id="IPR037041">
    <property type="entry name" value="Trigger_fac_C_sf"/>
</dbReference>
<keyword evidence="1" id="KW-0697">Rotamase</keyword>
<dbReference type="Proteomes" id="UP000035579">
    <property type="component" value="Chromosome"/>
</dbReference>
<dbReference type="AlphaFoldDB" id="A0AAC8TFU4"/>
<sequence>MSSPKNEPLPPPARKHLMAPLYAPPARKAAQGRAVTLPRVEAPSLEGLSATLPAPADLTLEQVQERFSELARPFATERARSLGERLQWGDEVLLNLVGYTAGGKILPFSVKTELWRVLKPEPLLPGLYESLVGQVPGEGLVVEVRLPDTYPVESLRGELARFLVHIQAAREVKYPTLQDPGFLQAFGRGKTAEEATRSVMEQMMREQREQALLQAQRQVLDEVARRTQVRIDAGLIDEEIRRRWGATEGPSMMALELSDAEQEQALEGWLRDEATRAEVEQRLRIALALDAIRERDGLSLTPERVLQLVRREAEAAGLSVQEVSDSLRNEPENQARIEQVAMHLMAVEHVMSKATLHQGP</sequence>
<keyword evidence="4" id="KW-0131">Cell cycle</keyword>
<evidence type="ECO:0000313" key="4">
    <source>
        <dbReference type="EMBL" id="AKJ04487.1"/>
    </source>
</evidence>
<dbReference type="Proteomes" id="UP000256345">
    <property type="component" value="Unassembled WGS sequence"/>
</dbReference>
<evidence type="ECO:0000313" key="7">
    <source>
        <dbReference type="Proteomes" id="UP000256345"/>
    </source>
</evidence>
<proteinExistence type="predicted"/>
<feature type="domain" description="Trigger factor C-terminal" evidence="3">
    <location>
        <begin position="192"/>
        <end position="349"/>
    </location>
</feature>
<accession>A0AAC8TFU4</accession>
<dbReference type="InterPro" id="IPR046357">
    <property type="entry name" value="PPIase_dom_sf"/>
</dbReference>
<keyword evidence="7" id="KW-1185">Reference proteome</keyword>
<dbReference type="SUPFAM" id="SSF109998">
    <property type="entry name" value="Triger factor/SurA peptide-binding domain-like"/>
    <property type="match status" value="1"/>
</dbReference>
<evidence type="ECO:0000313" key="5">
    <source>
        <dbReference type="EMBL" id="REG37443.1"/>
    </source>
</evidence>
<name>A0AAC8TFU4_9BACT</name>
<dbReference type="EMBL" id="CP011509">
    <property type="protein sequence ID" value="AKJ04487.1"/>
    <property type="molecule type" value="Genomic_DNA"/>
</dbReference>
<keyword evidence="4" id="KW-0132">Cell division</keyword>
<dbReference type="GO" id="GO:0003755">
    <property type="term" value="F:peptidyl-prolyl cis-trans isomerase activity"/>
    <property type="evidence" value="ECO:0007669"/>
    <property type="project" value="UniProtKB-KW"/>
</dbReference>
<dbReference type="GO" id="GO:0015031">
    <property type="term" value="P:protein transport"/>
    <property type="evidence" value="ECO:0007669"/>
    <property type="project" value="InterPro"/>
</dbReference>
<gene>
    <name evidence="4" type="ORF">AA314_06113</name>
    <name evidence="5" type="ORF">ATI61_101427</name>
</gene>
<keyword evidence="2" id="KW-0413">Isomerase</keyword>
<dbReference type="KEGG" id="age:AA314_06113"/>
<evidence type="ECO:0000256" key="2">
    <source>
        <dbReference type="ARBA" id="ARBA00023235"/>
    </source>
</evidence>
<dbReference type="Gene3D" id="1.10.3120.10">
    <property type="entry name" value="Trigger factor, C-terminal domain"/>
    <property type="match status" value="1"/>
</dbReference>
<dbReference type="Gene3D" id="3.10.50.40">
    <property type="match status" value="1"/>
</dbReference>
<dbReference type="InterPro" id="IPR027304">
    <property type="entry name" value="Trigger_fact/SurA_dom_sf"/>
</dbReference>
<dbReference type="RefSeq" id="WP_053066802.1">
    <property type="nucleotide sequence ID" value="NZ_CP011509.1"/>
</dbReference>
<dbReference type="GO" id="GO:0051301">
    <property type="term" value="P:cell division"/>
    <property type="evidence" value="ECO:0007669"/>
    <property type="project" value="UniProtKB-KW"/>
</dbReference>